<keyword evidence="2" id="KW-1185">Reference proteome</keyword>
<evidence type="ECO:0000313" key="2">
    <source>
        <dbReference type="Proteomes" id="UP000282106"/>
    </source>
</evidence>
<proteinExistence type="predicted"/>
<dbReference type="Proteomes" id="UP000282106">
    <property type="component" value="Unassembled WGS sequence"/>
</dbReference>
<sequence>MPIAHAAPFDPGAAIRFGDWTLARPAQAATPTVLTGQVYKLVPDKERAEELFLYYKDGQERALLLRFEAEGKDDRAVLRTDWLSERLNGCRYGVPARLPPLLTVLGIKKMPPGDLPELPDDSLLRIGNEGDRGLRRVGEELVADLGRFRVRLIADSPTVHVGEPSSGDFCRFESKAASEPELAP</sequence>
<reference evidence="1 2" key="1">
    <citation type="submission" date="2018-10" db="EMBL/GenBank/DDBJ databases">
        <authorList>
            <person name="Chen W.-M."/>
        </authorList>
    </citation>
    <scope>NUCLEOTIDE SEQUENCE [LARGE SCALE GENOMIC DNA]</scope>
    <source>
        <strain evidence="1 2">THS-13</strain>
    </source>
</reference>
<organism evidence="1 2">
    <name type="scientific">Stagnimonas aquatica</name>
    <dbReference type="NCBI Taxonomy" id="2689987"/>
    <lineage>
        <taxon>Bacteria</taxon>
        <taxon>Pseudomonadati</taxon>
        <taxon>Pseudomonadota</taxon>
        <taxon>Gammaproteobacteria</taxon>
        <taxon>Nevskiales</taxon>
        <taxon>Nevskiaceae</taxon>
        <taxon>Stagnimonas</taxon>
    </lineage>
</organism>
<name>A0A3N0VJT3_9GAMM</name>
<dbReference type="RefSeq" id="WP_123209864.1">
    <property type="nucleotide sequence ID" value="NZ_RJVO01000001.1"/>
</dbReference>
<dbReference type="EMBL" id="RJVO01000001">
    <property type="protein sequence ID" value="ROH93012.1"/>
    <property type="molecule type" value="Genomic_DNA"/>
</dbReference>
<dbReference type="InParanoid" id="A0A3N0VJT3"/>
<dbReference type="AlphaFoldDB" id="A0A3N0VJT3"/>
<accession>A0A3N0VJT3</accession>
<protein>
    <submittedName>
        <fullName evidence="1">Uncharacterized protein</fullName>
    </submittedName>
</protein>
<comment type="caution">
    <text evidence="1">The sequence shown here is derived from an EMBL/GenBank/DDBJ whole genome shotgun (WGS) entry which is preliminary data.</text>
</comment>
<gene>
    <name evidence="1" type="ORF">ED208_00275</name>
</gene>
<evidence type="ECO:0000313" key="1">
    <source>
        <dbReference type="EMBL" id="ROH93012.1"/>
    </source>
</evidence>